<keyword evidence="10" id="KW-1185">Reference proteome</keyword>
<dbReference type="Pfam" id="PF00528">
    <property type="entry name" value="BPD_transp_1"/>
    <property type="match status" value="1"/>
</dbReference>
<evidence type="ECO:0000256" key="3">
    <source>
        <dbReference type="ARBA" id="ARBA00022475"/>
    </source>
</evidence>
<name>A0ABR9SG45_9BURK</name>
<dbReference type="PANTHER" id="PTHR43386:SF1">
    <property type="entry name" value="D,D-DIPEPTIDE TRANSPORT SYSTEM PERMEASE PROTEIN DDPC-RELATED"/>
    <property type="match status" value="1"/>
</dbReference>
<keyword evidence="2 7" id="KW-0813">Transport</keyword>
<keyword evidence="3" id="KW-1003">Cell membrane</keyword>
<dbReference type="InterPro" id="IPR000515">
    <property type="entry name" value="MetI-like"/>
</dbReference>
<sequence>MVLVLLAQAGLVARHWQQEVGVPFAPPTLLGADPAAKAQRSEEKLPVDDISAVDPLAPRYAEWARRAAQVKTVEAPRQLTLPLGGDRLGRDVLAKAIKGAQVSILVGIFAALLATVVGTLLGALAGYFGGWIDDALEWLYNVFTAVPYILLIFALAAVFKSGPLSRSLDGTLVPVVVILGVVGWTGIYRLVRAEYIKHRSREYVRAAEAIGAGHLSRMFGHILPNVSHVVLVQLSLSVVGFIKAEVILSFLGMGVPIDMVSWGTMLNEAQTELVLGKWWQLAAATAFMAVFVTAFALLTDALRDAMDPKLR</sequence>
<evidence type="ECO:0000256" key="1">
    <source>
        <dbReference type="ARBA" id="ARBA00004651"/>
    </source>
</evidence>
<keyword evidence="6 7" id="KW-0472">Membrane</keyword>
<feature type="transmembrane region" description="Helical" evidence="7">
    <location>
        <begin position="102"/>
        <end position="126"/>
    </location>
</feature>
<dbReference type="InterPro" id="IPR035906">
    <property type="entry name" value="MetI-like_sf"/>
</dbReference>
<keyword evidence="5 7" id="KW-1133">Transmembrane helix</keyword>
<accession>A0ABR9SG45</accession>
<reference evidence="9 10" key="1">
    <citation type="submission" date="2020-10" db="EMBL/GenBank/DDBJ databases">
        <title>Draft genome of Ramlibacter aquaticus LMG 30558.</title>
        <authorList>
            <person name="Props R."/>
        </authorList>
    </citation>
    <scope>NUCLEOTIDE SEQUENCE [LARGE SCALE GENOMIC DNA]</scope>
    <source>
        <strain evidence="9 10">LMG 30558</strain>
    </source>
</reference>
<dbReference type="InterPro" id="IPR050366">
    <property type="entry name" value="BP-dependent_transpt_permease"/>
</dbReference>
<evidence type="ECO:0000256" key="2">
    <source>
        <dbReference type="ARBA" id="ARBA00022448"/>
    </source>
</evidence>
<comment type="caution">
    <text evidence="9">The sequence shown here is derived from an EMBL/GenBank/DDBJ whole genome shotgun (WGS) entry which is preliminary data.</text>
</comment>
<protein>
    <submittedName>
        <fullName evidence="9">ABC transporter permease</fullName>
    </submittedName>
</protein>
<evidence type="ECO:0000256" key="5">
    <source>
        <dbReference type="ARBA" id="ARBA00022989"/>
    </source>
</evidence>
<comment type="subcellular location">
    <subcellularLocation>
        <location evidence="1 7">Cell membrane</location>
        <topology evidence="1 7">Multi-pass membrane protein</topology>
    </subcellularLocation>
</comment>
<dbReference type="EMBL" id="JADDOJ010000046">
    <property type="protein sequence ID" value="MBE7941321.1"/>
    <property type="molecule type" value="Genomic_DNA"/>
</dbReference>
<feature type="transmembrane region" description="Helical" evidence="7">
    <location>
        <begin position="246"/>
        <end position="266"/>
    </location>
</feature>
<organism evidence="9 10">
    <name type="scientific">Ramlibacter aquaticus</name>
    <dbReference type="NCBI Taxonomy" id="2780094"/>
    <lineage>
        <taxon>Bacteria</taxon>
        <taxon>Pseudomonadati</taxon>
        <taxon>Pseudomonadota</taxon>
        <taxon>Betaproteobacteria</taxon>
        <taxon>Burkholderiales</taxon>
        <taxon>Comamonadaceae</taxon>
        <taxon>Ramlibacter</taxon>
    </lineage>
</organism>
<dbReference type="CDD" id="cd06261">
    <property type="entry name" value="TM_PBP2"/>
    <property type="match status" value="1"/>
</dbReference>
<feature type="transmembrane region" description="Helical" evidence="7">
    <location>
        <begin position="171"/>
        <end position="191"/>
    </location>
</feature>
<feature type="transmembrane region" description="Helical" evidence="7">
    <location>
        <begin position="138"/>
        <end position="159"/>
    </location>
</feature>
<gene>
    <name evidence="9" type="ORF">IM725_12140</name>
</gene>
<dbReference type="SUPFAM" id="SSF161098">
    <property type="entry name" value="MetI-like"/>
    <property type="match status" value="1"/>
</dbReference>
<evidence type="ECO:0000259" key="8">
    <source>
        <dbReference type="PROSITE" id="PS50928"/>
    </source>
</evidence>
<dbReference type="PANTHER" id="PTHR43386">
    <property type="entry name" value="OLIGOPEPTIDE TRANSPORT SYSTEM PERMEASE PROTEIN APPC"/>
    <property type="match status" value="1"/>
</dbReference>
<dbReference type="Gene3D" id="1.10.3720.10">
    <property type="entry name" value="MetI-like"/>
    <property type="match status" value="1"/>
</dbReference>
<evidence type="ECO:0000313" key="10">
    <source>
        <dbReference type="Proteomes" id="UP000715965"/>
    </source>
</evidence>
<dbReference type="Proteomes" id="UP000715965">
    <property type="component" value="Unassembled WGS sequence"/>
</dbReference>
<evidence type="ECO:0000256" key="6">
    <source>
        <dbReference type="ARBA" id="ARBA00023136"/>
    </source>
</evidence>
<comment type="similarity">
    <text evidence="7">Belongs to the binding-protein-dependent transport system permease family.</text>
</comment>
<evidence type="ECO:0000256" key="4">
    <source>
        <dbReference type="ARBA" id="ARBA00022692"/>
    </source>
</evidence>
<proteinExistence type="inferred from homology"/>
<evidence type="ECO:0000256" key="7">
    <source>
        <dbReference type="RuleBase" id="RU363032"/>
    </source>
</evidence>
<feature type="transmembrane region" description="Helical" evidence="7">
    <location>
        <begin position="278"/>
        <end position="302"/>
    </location>
</feature>
<feature type="domain" description="ABC transmembrane type-1" evidence="8">
    <location>
        <begin position="100"/>
        <end position="299"/>
    </location>
</feature>
<keyword evidence="4 7" id="KW-0812">Transmembrane</keyword>
<dbReference type="PROSITE" id="PS50928">
    <property type="entry name" value="ABC_TM1"/>
    <property type="match status" value="1"/>
</dbReference>
<evidence type="ECO:0000313" key="9">
    <source>
        <dbReference type="EMBL" id="MBE7941321.1"/>
    </source>
</evidence>